<protein>
    <submittedName>
        <fullName evidence="1">Uncharacterized protein</fullName>
    </submittedName>
</protein>
<comment type="caution">
    <text evidence="1">The sequence shown here is derived from an EMBL/GenBank/DDBJ whole genome shotgun (WGS) entry which is preliminary data.</text>
</comment>
<dbReference type="Proteomes" id="UP000019275">
    <property type="component" value="Unassembled WGS sequence"/>
</dbReference>
<reference evidence="1 2" key="1">
    <citation type="journal article" date="2014" name="Genome Announc.">
        <title>Draft Genome Sequence of the Carrageenan-Degrading Bacterium Cellulophaga sp. Strain KL-A, Isolated from Decaying Marine Algae.</title>
        <authorList>
            <person name="Shan D."/>
            <person name="Ying J."/>
            <person name="Li X."/>
            <person name="Gao Z."/>
            <person name="Wei G."/>
            <person name="Shao Z."/>
        </authorList>
    </citation>
    <scope>NUCLEOTIDE SEQUENCE [LARGE SCALE GENOMIC DNA]</scope>
    <source>
        <strain evidence="1 2">KL-A</strain>
    </source>
</reference>
<evidence type="ECO:0000313" key="1">
    <source>
        <dbReference type="EMBL" id="EWH11474.1"/>
    </source>
</evidence>
<proteinExistence type="predicted"/>
<accession>A0ABN0RK54</accession>
<dbReference type="EMBL" id="ARZX01000027">
    <property type="protein sequence ID" value="EWH11474.1"/>
    <property type="molecule type" value="Genomic_DNA"/>
</dbReference>
<organism evidence="1 2">
    <name type="scientific">Cellulophaga geojensis KL-A</name>
    <dbReference type="NCBI Taxonomy" id="1328323"/>
    <lineage>
        <taxon>Bacteria</taxon>
        <taxon>Pseudomonadati</taxon>
        <taxon>Bacteroidota</taxon>
        <taxon>Flavobacteriia</taxon>
        <taxon>Flavobacteriales</taxon>
        <taxon>Flavobacteriaceae</taxon>
        <taxon>Cellulophaga</taxon>
    </lineage>
</organism>
<name>A0ABN0RK54_9FLAO</name>
<keyword evidence="2" id="KW-1185">Reference proteome</keyword>
<evidence type="ECO:0000313" key="2">
    <source>
        <dbReference type="Proteomes" id="UP000019275"/>
    </source>
</evidence>
<dbReference type="RefSeq" id="WP_235183581.1">
    <property type="nucleotide sequence ID" value="NZ_ARZX01000027.1"/>
</dbReference>
<sequence length="114" mass="13497">MDIIRNEIKKLNDLGRMPNESLDDPDSIDDIIDEYDELLESIEKPITYEEAEIIIGLFPENAFYDLHWTLLHLIESLFKEIKLDDYKKLIEICPSEEWKETLTIRLNNSLKKNS</sequence>
<gene>
    <name evidence="1" type="ORF">KLA_15795</name>
</gene>